<dbReference type="PANTHER" id="PTHR21432:SF20">
    <property type="entry name" value="ACETYL-COA HYDROLASE"/>
    <property type="match status" value="1"/>
</dbReference>
<organism evidence="5 6">
    <name type="scientific">Porphyromonas gingivicanis</name>
    <dbReference type="NCBI Taxonomy" id="266762"/>
    <lineage>
        <taxon>Bacteria</taxon>
        <taxon>Pseudomonadati</taxon>
        <taxon>Bacteroidota</taxon>
        <taxon>Bacteroidia</taxon>
        <taxon>Bacteroidales</taxon>
        <taxon>Porphyromonadaceae</taxon>
        <taxon>Porphyromonas</taxon>
    </lineage>
</organism>
<dbReference type="SUPFAM" id="SSF100950">
    <property type="entry name" value="NagB/RpiA/CoA transferase-like"/>
    <property type="match status" value="2"/>
</dbReference>
<sequence length="434" mass="47599">MNWQSYYKEHLVTAAEAVKSSLFQGANVVVGSGAAHIDCFIEEMYAQRDTLPFVNLFHVLYFGKGLYLTPEMEGKVRPIINFMERQGRNAYKEGLVDFLPCHFHEVPGLIKDGFYPVDVAVVQLSTPDAEGICSMGVSCDYTRAAIDHAQKVVGIINKQMPYLYGDTRVPVSRLDYIIEIDAPLVTVPQAPIGEVEATIGKYCASLIGDGATLQLGIGAIPDAVLNNLEDRKDLGIHTEMFTDGVMRLMKSGVINGKAKTLHKGKVVSAFTFGSQELYKFLDHNPDVEMYPVDYTNDPFIIGQHDNVVSINSCIEIDLYGQVTAESIGYSLFSGSGGQVDFVRGAKRSKGGVSIIAMPATAKEGTVSRIVPTLKPGSIVTTGRNEVDYIITEFGIARMRGRTMSERAKALISIAHPDFRAELEEAARKMIGYFK</sequence>
<dbReference type="Pfam" id="PF13336">
    <property type="entry name" value="AcetylCoA_hyd_C"/>
    <property type="match status" value="1"/>
</dbReference>
<dbReference type="InterPro" id="IPR003702">
    <property type="entry name" value="ActCoA_hydro_N"/>
</dbReference>
<evidence type="ECO:0000313" key="5">
    <source>
        <dbReference type="EMBL" id="KGN97695.1"/>
    </source>
</evidence>
<dbReference type="EMBL" id="JQZW01000009">
    <property type="protein sequence ID" value="KGN97695.1"/>
    <property type="molecule type" value="Genomic_DNA"/>
</dbReference>
<comment type="similarity">
    <text evidence="1">Belongs to the acetyl-CoA hydrolase/transferase family.</text>
</comment>
<dbReference type="RefSeq" id="WP_036884177.1">
    <property type="nucleotide sequence ID" value="NZ_JQZW01000009.1"/>
</dbReference>
<evidence type="ECO:0000259" key="3">
    <source>
        <dbReference type="Pfam" id="PF02550"/>
    </source>
</evidence>
<dbReference type="InterPro" id="IPR038460">
    <property type="entry name" value="AcetylCoA_hyd_C_sf"/>
</dbReference>
<evidence type="ECO:0000256" key="1">
    <source>
        <dbReference type="ARBA" id="ARBA00009632"/>
    </source>
</evidence>
<dbReference type="GO" id="GO:0008775">
    <property type="term" value="F:acetate CoA-transferase activity"/>
    <property type="evidence" value="ECO:0007669"/>
    <property type="project" value="InterPro"/>
</dbReference>
<name>A0A0A2G5P5_9PORP</name>
<dbReference type="InterPro" id="IPR046433">
    <property type="entry name" value="ActCoA_hydro"/>
</dbReference>
<feature type="domain" description="Acetyl-CoA hydrolase/transferase C-terminal" evidence="4">
    <location>
        <begin position="273"/>
        <end position="426"/>
    </location>
</feature>
<dbReference type="GO" id="GO:0006083">
    <property type="term" value="P:acetate metabolic process"/>
    <property type="evidence" value="ECO:0007669"/>
    <property type="project" value="InterPro"/>
</dbReference>
<keyword evidence="2 5" id="KW-0808">Transferase</keyword>
<gene>
    <name evidence="5" type="ORF">HQ36_05315</name>
</gene>
<evidence type="ECO:0000259" key="4">
    <source>
        <dbReference type="Pfam" id="PF13336"/>
    </source>
</evidence>
<evidence type="ECO:0000256" key="2">
    <source>
        <dbReference type="ARBA" id="ARBA00022679"/>
    </source>
</evidence>
<accession>A0A0A2G5P5</accession>
<dbReference type="InterPro" id="IPR026888">
    <property type="entry name" value="AcetylCoA_hyd_C"/>
</dbReference>
<dbReference type="InterPro" id="IPR037171">
    <property type="entry name" value="NagB/RpiA_transferase-like"/>
</dbReference>
<dbReference type="PANTHER" id="PTHR21432">
    <property type="entry name" value="ACETYL-COA HYDROLASE-RELATED"/>
    <property type="match status" value="1"/>
</dbReference>
<keyword evidence="6" id="KW-1185">Reference proteome</keyword>
<reference evidence="5 6" key="1">
    <citation type="submission" date="2014-08" db="EMBL/GenBank/DDBJ databases">
        <title>Porphyromonas gingivicanis strain:COT-022_OH1391 Genome sequencing.</title>
        <authorList>
            <person name="Wallis C."/>
            <person name="Deusch O."/>
            <person name="O'Flynn C."/>
            <person name="Davis I."/>
            <person name="Jospin G."/>
            <person name="Darling A.E."/>
            <person name="Coil D.A."/>
            <person name="Alexiev A."/>
            <person name="Horsfall A."/>
            <person name="Kirkwood N."/>
            <person name="Harris S."/>
            <person name="Eisen J.A."/>
        </authorList>
    </citation>
    <scope>NUCLEOTIDE SEQUENCE [LARGE SCALE GENOMIC DNA]</scope>
    <source>
        <strain evidence="6">COT-022 OH1391</strain>
    </source>
</reference>
<dbReference type="OrthoDB" id="9801795at2"/>
<dbReference type="Pfam" id="PF02550">
    <property type="entry name" value="AcetylCoA_hydro"/>
    <property type="match status" value="1"/>
</dbReference>
<dbReference type="Gene3D" id="3.40.1080.10">
    <property type="entry name" value="Glutaconate Coenzyme A-transferase"/>
    <property type="match status" value="1"/>
</dbReference>
<comment type="caution">
    <text evidence="5">The sequence shown here is derived from an EMBL/GenBank/DDBJ whole genome shotgun (WGS) entry which is preliminary data.</text>
</comment>
<evidence type="ECO:0000313" key="6">
    <source>
        <dbReference type="Proteomes" id="UP000030134"/>
    </source>
</evidence>
<dbReference type="Gene3D" id="3.40.1080.20">
    <property type="entry name" value="Acetyl-CoA hydrolase/transferase C-terminal domain"/>
    <property type="match status" value="1"/>
</dbReference>
<feature type="domain" description="Acetyl-CoA hydrolase/transferase N-terminal" evidence="3">
    <location>
        <begin position="76"/>
        <end position="183"/>
    </location>
</feature>
<proteinExistence type="inferred from homology"/>
<dbReference type="eggNOG" id="COG0427">
    <property type="taxonomic scope" value="Bacteria"/>
</dbReference>
<protein>
    <submittedName>
        <fullName evidence="5">4-hydroxybutyrate CoA-transferase</fullName>
    </submittedName>
</protein>
<dbReference type="STRING" id="266762.HQ36_05315"/>
<dbReference type="AlphaFoldDB" id="A0A0A2G5P5"/>
<dbReference type="Gene3D" id="3.30.750.70">
    <property type="entry name" value="4-hydroxybutyrate coenzyme like domains"/>
    <property type="match status" value="1"/>
</dbReference>
<dbReference type="Proteomes" id="UP000030134">
    <property type="component" value="Unassembled WGS sequence"/>
</dbReference>